<proteinExistence type="predicted"/>
<accession>A0A8X6PKL7</accession>
<dbReference type="Proteomes" id="UP000887013">
    <property type="component" value="Unassembled WGS sequence"/>
</dbReference>
<name>A0A8X6PKL7_NEPPI</name>
<evidence type="ECO:0000313" key="2">
    <source>
        <dbReference type="Proteomes" id="UP000887013"/>
    </source>
</evidence>
<protein>
    <submittedName>
        <fullName evidence="1">DUF1758 domain-containing protein</fullName>
    </submittedName>
</protein>
<dbReference type="OrthoDB" id="8194935at2759"/>
<organism evidence="1 2">
    <name type="scientific">Nephila pilipes</name>
    <name type="common">Giant wood spider</name>
    <name type="synonym">Nephila maculata</name>
    <dbReference type="NCBI Taxonomy" id="299642"/>
    <lineage>
        <taxon>Eukaryota</taxon>
        <taxon>Metazoa</taxon>
        <taxon>Ecdysozoa</taxon>
        <taxon>Arthropoda</taxon>
        <taxon>Chelicerata</taxon>
        <taxon>Arachnida</taxon>
        <taxon>Araneae</taxon>
        <taxon>Araneomorphae</taxon>
        <taxon>Entelegynae</taxon>
        <taxon>Araneoidea</taxon>
        <taxon>Nephilidae</taxon>
        <taxon>Nephila</taxon>
    </lineage>
</organism>
<reference evidence="1" key="1">
    <citation type="submission" date="2020-08" db="EMBL/GenBank/DDBJ databases">
        <title>Multicomponent nature underlies the extraordinary mechanical properties of spider dragline silk.</title>
        <authorList>
            <person name="Kono N."/>
            <person name="Nakamura H."/>
            <person name="Mori M."/>
            <person name="Yoshida Y."/>
            <person name="Ohtoshi R."/>
            <person name="Malay A.D."/>
            <person name="Moran D.A.P."/>
            <person name="Tomita M."/>
            <person name="Numata K."/>
            <person name="Arakawa K."/>
        </authorList>
    </citation>
    <scope>NUCLEOTIDE SEQUENCE</scope>
</reference>
<comment type="caution">
    <text evidence="1">The sequence shown here is derived from an EMBL/GenBank/DDBJ whole genome shotgun (WGS) entry which is preliminary data.</text>
</comment>
<dbReference type="EMBL" id="BMAW01070227">
    <property type="protein sequence ID" value="GFT72363.1"/>
    <property type="molecule type" value="Genomic_DNA"/>
</dbReference>
<sequence length="123" mass="13635">MKNSLGKKIPFHGILDSGSDSKIITTKAADLLGLQKQKIFTPISGLNDCLLFMKNKVPTEISNQEDDEKCLIDLLALPKITDYLSSRKINLSNLNVPGNLKLANSTFHLPQEVNLVLGSEYFF</sequence>
<evidence type="ECO:0000313" key="1">
    <source>
        <dbReference type="EMBL" id="GFT72363.1"/>
    </source>
</evidence>
<dbReference type="AlphaFoldDB" id="A0A8X6PKL7"/>
<gene>
    <name evidence="1" type="primary">X975_22117</name>
    <name evidence="1" type="ORF">NPIL_158711</name>
</gene>
<keyword evidence="2" id="KW-1185">Reference proteome</keyword>